<reference evidence="15 16" key="1">
    <citation type="submission" date="2020-11" db="EMBL/GenBank/DDBJ databases">
        <authorList>
            <person name="Wallbank WR R."/>
            <person name="Pardo Diaz C."/>
            <person name="Kozak K."/>
            <person name="Martin S."/>
            <person name="Jiggins C."/>
            <person name="Moest M."/>
            <person name="Warren A I."/>
            <person name="Generalovic N T."/>
            <person name="Byers J.R.P. K."/>
            <person name="Montejo-Kovacevich G."/>
            <person name="Yen C E."/>
        </authorList>
    </citation>
    <scope>NUCLEOTIDE SEQUENCE [LARGE SCALE GENOMIC DNA]</scope>
</reference>
<evidence type="ECO:0000259" key="14">
    <source>
        <dbReference type="Pfam" id="PF14772"/>
    </source>
</evidence>
<dbReference type="EMBL" id="LR899012">
    <property type="protein sequence ID" value="CAD7088085.1"/>
    <property type="molecule type" value="Genomic_DNA"/>
</dbReference>
<evidence type="ECO:0000256" key="10">
    <source>
        <dbReference type="ARBA" id="ARBA00040899"/>
    </source>
</evidence>
<evidence type="ECO:0000256" key="7">
    <source>
        <dbReference type="ARBA" id="ARBA00023273"/>
    </source>
</evidence>
<dbReference type="Pfam" id="PF14772">
    <property type="entry name" value="NYD-SP28"/>
    <property type="match status" value="1"/>
</dbReference>
<comment type="similarity">
    <text evidence="9">Belongs to the DRC2 family.</text>
</comment>
<keyword evidence="2" id="KW-0963">Cytoplasm</keyword>
<dbReference type="GO" id="GO:0060285">
    <property type="term" value="P:cilium-dependent cell motility"/>
    <property type="evidence" value="ECO:0007669"/>
    <property type="project" value="TreeGrafter"/>
</dbReference>
<name>A0A7R8YX58_HERIL</name>
<comment type="function">
    <text evidence="12">Component of the nexin-dynein regulatory complex (N-DRC), a key regulator of ciliary/flagellar motility which maintains the alignment and integrity of the distal axoneme and regulates microtubule sliding in motile axonemes. Plays a critical role in the assembly of N-DRC and also stabilizes the assembly of multiple inner dynein arms and radial spokes. Coassembles with DRC1 to form a central scaffold needed for assembly of the N-DRC and its attachment to the outer doublet microtubules.</text>
</comment>
<keyword evidence="16" id="KW-1185">Reference proteome</keyword>
<keyword evidence="3" id="KW-0282">Flagellum</keyword>
<keyword evidence="6" id="KW-0206">Cytoskeleton</keyword>
<dbReference type="InterPro" id="IPR039750">
    <property type="entry name" value="DRC1/DRC2"/>
</dbReference>
<keyword evidence="5" id="KW-0969">Cilium</keyword>
<evidence type="ECO:0000256" key="13">
    <source>
        <dbReference type="SAM" id="Coils"/>
    </source>
</evidence>
<dbReference type="InParanoid" id="A0A7R8YX58"/>
<dbReference type="PANTHER" id="PTHR21625:SF0">
    <property type="entry name" value="DYNEIN REGULATORY COMPLEX SUBUNIT 2"/>
    <property type="match status" value="1"/>
</dbReference>
<feature type="domain" description="Dynein regulatory complex protein 1/2 N-terminal" evidence="14">
    <location>
        <begin position="25"/>
        <end position="126"/>
    </location>
</feature>
<comment type="subcellular location">
    <subcellularLocation>
        <location evidence="1">Cytoplasm</location>
        <location evidence="1">Cytoskeleton</location>
        <location evidence="1">Flagellum axoneme</location>
    </subcellularLocation>
    <subcellularLocation>
        <location evidence="8">Cytoplasm</location>
        <location evidence="8">Cytoskeleton</location>
        <location evidence="8">Flagellum basal body</location>
    </subcellularLocation>
</comment>
<organism evidence="15 16">
    <name type="scientific">Hermetia illucens</name>
    <name type="common">Black soldier fly</name>
    <dbReference type="NCBI Taxonomy" id="343691"/>
    <lineage>
        <taxon>Eukaryota</taxon>
        <taxon>Metazoa</taxon>
        <taxon>Ecdysozoa</taxon>
        <taxon>Arthropoda</taxon>
        <taxon>Hexapoda</taxon>
        <taxon>Insecta</taxon>
        <taxon>Pterygota</taxon>
        <taxon>Neoptera</taxon>
        <taxon>Endopterygota</taxon>
        <taxon>Diptera</taxon>
        <taxon>Brachycera</taxon>
        <taxon>Stratiomyomorpha</taxon>
        <taxon>Stratiomyidae</taxon>
        <taxon>Hermetiinae</taxon>
        <taxon>Hermetia</taxon>
    </lineage>
</organism>
<dbReference type="InterPro" id="IPR039505">
    <property type="entry name" value="DRC1/2_N"/>
</dbReference>
<keyword evidence="7" id="KW-0966">Cell projection</keyword>
<evidence type="ECO:0000256" key="2">
    <source>
        <dbReference type="ARBA" id="ARBA00022490"/>
    </source>
</evidence>
<dbReference type="PANTHER" id="PTHR21625">
    <property type="entry name" value="NYD-SP28 PROTEIN"/>
    <property type="match status" value="1"/>
</dbReference>
<evidence type="ECO:0000256" key="12">
    <source>
        <dbReference type="ARBA" id="ARBA00045865"/>
    </source>
</evidence>
<evidence type="ECO:0000256" key="9">
    <source>
        <dbReference type="ARBA" id="ARBA00038424"/>
    </source>
</evidence>
<evidence type="ECO:0000256" key="3">
    <source>
        <dbReference type="ARBA" id="ARBA00022846"/>
    </source>
</evidence>
<gene>
    <name evidence="15" type="ORF">HERILL_LOCUS10743</name>
</gene>
<evidence type="ECO:0000256" key="6">
    <source>
        <dbReference type="ARBA" id="ARBA00023212"/>
    </source>
</evidence>
<evidence type="ECO:0000256" key="1">
    <source>
        <dbReference type="ARBA" id="ARBA00004611"/>
    </source>
</evidence>
<evidence type="ECO:0000313" key="16">
    <source>
        <dbReference type="Proteomes" id="UP000594454"/>
    </source>
</evidence>
<keyword evidence="4 13" id="KW-0175">Coiled coil</keyword>
<evidence type="ECO:0000256" key="11">
    <source>
        <dbReference type="ARBA" id="ARBA00041517"/>
    </source>
</evidence>
<feature type="coiled-coil region" evidence="13">
    <location>
        <begin position="267"/>
        <end position="319"/>
    </location>
</feature>
<dbReference type="GO" id="GO:0003352">
    <property type="term" value="P:regulation of cilium movement"/>
    <property type="evidence" value="ECO:0007669"/>
    <property type="project" value="TreeGrafter"/>
</dbReference>
<accession>A0A7R8YX58</accession>
<dbReference type="OMA" id="WEYLDLF"/>
<protein>
    <recommendedName>
        <fullName evidence="10">Dynein regulatory complex subunit 2</fullName>
    </recommendedName>
    <alternativeName>
        <fullName evidence="11">Coiled-coil domain-containing protein 65</fullName>
    </alternativeName>
</protein>
<sequence length="525" mass="62139">MGKKKGAKNKLAKMSEEERARYLQHRADIEEEARRRKQQLIALYMKNKLKREEAFSRLNLAKINQEWRSILRQIKCQELRNEIIDVERHFRDSLDQKNRIIRRLLADLDEAEELYSTLQQSHAENIERLIDIHQKRLSFWKNAYLKEKESIMTDYQMDFTEYKKSREESQVQLECVHFALRDIAESQEIEAEEKHIQKLDDVRSAMTIKLEAITRSRENQIEHLWRQYQQVLDDYVHYTDSFNAEYNNLRERDEYNTKLIRKHCSEIIRATDMISELKIEAENTMEEHEFRVNYLENNRNRLNEQYVALKRALEGALRKDHGTFKHMVVASEGVLRVLRDVAKKGEGLLQLAAACRRLESEREKVLPFGEDGPPQVGGRPMKTVGIDLEDLREVTLDLLYNLENFWFRVNKVRVDCASLHEEKLSLENENANLKIQIKDYLIKMTLQSGTGGRAEERLINRPSSMKVEKVMHIDLEGENRFSRSRVQKRRPVTCIEGNLSNAVRATKMMQGKMNEGKIRTIVNYW</sequence>
<feature type="coiled-coil region" evidence="13">
    <location>
        <begin position="416"/>
        <end position="443"/>
    </location>
</feature>
<dbReference type="OrthoDB" id="7760980at2759"/>
<evidence type="ECO:0000313" key="15">
    <source>
        <dbReference type="EMBL" id="CAD7088085.1"/>
    </source>
</evidence>
<dbReference type="GO" id="GO:0005858">
    <property type="term" value="C:axonemal dynein complex"/>
    <property type="evidence" value="ECO:0007669"/>
    <property type="project" value="InterPro"/>
</dbReference>
<evidence type="ECO:0000256" key="5">
    <source>
        <dbReference type="ARBA" id="ARBA00023069"/>
    </source>
</evidence>
<dbReference type="AlphaFoldDB" id="A0A7R8YX58"/>
<dbReference type="GO" id="GO:0070286">
    <property type="term" value="P:axonemal dynein complex assembly"/>
    <property type="evidence" value="ECO:0007669"/>
    <property type="project" value="InterPro"/>
</dbReference>
<evidence type="ECO:0000256" key="8">
    <source>
        <dbReference type="ARBA" id="ARBA00037841"/>
    </source>
</evidence>
<feature type="coiled-coil region" evidence="13">
    <location>
        <begin position="94"/>
        <end position="121"/>
    </location>
</feature>
<dbReference type="Proteomes" id="UP000594454">
    <property type="component" value="Chromosome 4"/>
</dbReference>
<evidence type="ECO:0000256" key="4">
    <source>
        <dbReference type="ARBA" id="ARBA00023054"/>
    </source>
</evidence>
<dbReference type="FunCoup" id="A0A7R8YX58">
    <property type="interactions" value="42"/>
</dbReference>
<proteinExistence type="inferred from homology"/>